<protein>
    <submittedName>
        <fullName evidence="3">XRE family transcriptional regulator</fullName>
    </submittedName>
</protein>
<dbReference type="AlphaFoldDB" id="A0A410Q8T1"/>
<name>A0A410Q8T1_9FIRM</name>
<gene>
    <name evidence="3" type="ORF">EQM13_01665</name>
</gene>
<dbReference type="OrthoDB" id="371153at2"/>
<dbReference type="InterPro" id="IPR010982">
    <property type="entry name" value="Lambda_DNA-bd_dom_sf"/>
</dbReference>
<dbReference type="GO" id="GO:0005829">
    <property type="term" value="C:cytosol"/>
    <property type="evidence" value="ECO:0007669"/>
    <property type="project" value="TreeGrafter"/>
</dbReference>
<dbReference type="SUPFAM" id="SSF47413">
    <property type="entry name" value="lambda repressor-like DNA-binding domains"/>
    <property type="match status" value="1"/>
</dbReference>
<evidence type="ECO:0000313" key="3">
    <source>
        <dbReference type="EMBL" id="QAT60369.1"/>
    </source>
</evidence>
<dbReference type="EMBL" id="CP035282">
    <property type="protein sequence ID" value="QAT60369.1"/>
    <property type="molecule type" value="Genomic_DNA"/>
</dbReference>
<accession>A0A410Q8T1</accession>
<organism evidence="3 4">
    <name type="scientific">Acidilutibacter cellobiosedens</name>
    <dbReference type="NCBI Taxonomy" id="2507161"/>
    <lineage>
        <taxon>Bacteria</taxon>
        <taxon>Bacillati</taxon>
        <taxon>Bacillota</taxon>
        <taxon>Tissierellia</taxon>
        <taxon>Tissierellales</taxon>
        <taxon>Acidilutibacteraceae</taxon>
        <taxon>Acidilutibacter</taxon>
    </lineage>
</organism>
<dbReference type="PROSITE" id="PS50943">
    <property type="entry name" value="HTH_CROC1"/>
    <property type="match status" value="1"/>
</dbReference>
<dbReference type="Pfam" id="PF01381">
    <property type="entry name" value="HTH_3"/>
    <property type="match status" value="1"/>
</dbReference>
<evidence type="ECO:0000313" key="4">
    <source>
        <dbReference type="Proteomes" id="UP000287969"/>
    </source>
</evidence>
<evidence type="ECO:0000256" key="1">
    <source>
        <dbReference type="ARBA" id="ARBA00023125"/>
    </source>
</evidence>
<dbReference type="Gene3D" id="1.10.260.40">
    <property type="entry name" value="lambda repressor-like DNA-binding domains"/>
    <property type="match status" value="1"/>
</dbReference>
<dbReference type="PANTHER" id="PTHR46797:SF2">
    <property type="entry name" value="TRANSCRIPTIONAL REGULATOR"/>
    <property type="match status" value="1"/>
</dbReference>
<dbReference type="InterPro" id="IPR050807">
    <property type="entry name" value="TransReg_Diox_bact_type"/>
</dbReference>
<feature type="domain" description="HTH cro/C1-type" evidence="2">
    <location>
        <begin position="10"/>
        <end position="64"/>
    </location>
</feature>
<sequence>MNKIQLGYIIKEHRLKKGLTIRELSKATNISVGFIGDIETNRSRPSYENLVKLVRVLEIPIEDIFNIKRNS</sequence>
<dbReference type="GO" id="GO:0003700">
    <property type="term" value="F:DNA-binding transcription factor activity"/>
    <property type="evidence" value="ECO:0007669"/>
    <property type="project" value="TreeGrafter"/>
</dbReference>
<keyword evidence="1" id="KW-0238">DNA-binding</keyword>
<dbReference type="Proteomes" id="UP000287969">
    <property type="component" value="Chromosome"/>
</dbReference>
<dbReference type="RefSeq" id="WP_071139892.1">
    <property type="nucleotide sequence ID" value="NZ_CP035282.1"/>
</dbReference>
<dbReference type="CDD" id="cd00093">
    <property type="entry name" value="HTH_XRE"/>
    <property type="match status" value="1"/>
</dbReference>
<keyword evidence="4" id="KW-1185">Reference proteome</keyword>
<dbReference type="InterPro" id="IPR001387">
    <property type="entry name" value="Cro/C1-type_HTH"/>
</dbReference>
<proteinExistence type="predicted"/>
<dbReference type="GO" id="GO:0003677">
    <property type="term" value="F:DNA binding"/>
    <property type="evidence" value="ECO:0007669"/>
    <property type="project" value="UniProtKB-KW"/>
</dbReference>
<dbReference type="PANTHER" id="PTHR46797">
    <property type="entry name" value="HTH-TYPE TRANSCRIPTIONAL REGULATOR"/>
    <property type="match status" value="1"/>
</dbReference>
<reference evidence="4" key="1">
    <citation type="submission" date="2019-01" db="EMBL/GenBank/DDBJ databases">
        <title>Draft genomes of a novel of Sporanaerobacter strains.</title>
        <authorList>
            <person name="Ma S."/>
        </authorList>
    </citation>
    <scope>NUCLEOTIDE SEQUENCE [LARGE SCALE GENOMIC DNA]</scope>
    <source>
        <strain evidence="4">NJN-17</strain>
    </source>
</reference>
<dbReference type="KEGG" id="spoa:EQM13_01665"/>
<dbReference type="SMART" id="SM00530">
    <property type="entry name" value="HTH_XRE"/>
    <property type="match status" value="1"/>
</dbReference>
<evidence type="ECO:0000259" key="2">
    <source>
        <dbReference type="PROSITE" id="PS50943"/>
    </source>
</evidence>